<dbReference type="EMBL" id="BMNJ01000002">
    <property type="protein sequence ID" value="GGO96734.1"/>
    <property type="molecule type" value="Genomic_DNA"/>
</dbReference>
<comment type="subunit">
    <text evidence="3">UreD, UreF and UreG form a complex that acts as a GTP-hydrolysis-dependent molecular chaperone, activating the urease apoprotein by helping to assemble the nickel containing metallocenter of UreC. The UreE protein probably delivers the nickel.</text>
</comment>
<accession>A0A8H9LIC7</accession>
<dbReference type="GO" id="GO:0016151">
    <property type="term" value="F:nickel cation binding"/>
    <property type="evidence" value="ECO:0007669"/>
    <property type="project" value="UniProtKB-UniRule"/>
</dbReference>
<comment type="similarity">
    <text evidence="1 3">Belongs to the UreD family.</text>
</comment>
<comment type="caution">
    <text evidence="4">The sequence shown here is derived from an EMBL/GenBank/DDBJ whole genome shotgun (WGS) entry which is preliminary data.</text>
</comment>
<dbReference type="Pfam" id="PF01774">
    <property type="entry name" value="UreD"/>
    <property type="match status" value="1"/>
</dbReference>
<reference evidence="4" key="2">
    <citation type="submission" date="2020-09" db="EMBL/GenBank/DDBJ databases">
        <authorList>
            <person name="Sun Q."/>
            <person name="Zhou Y."/>
        </authorList>
    </citation>
    <scope>NUCLEOTIDE SEQUENCE</scope>
    <source>
        <strain evidence="4">CGMCC 4.7372</strain>
    </source>
</reference>
<keyword evidence="3" id="KW-0963">Cytoplasm</keyword>
<dbReference type="AlphaFoldDB" id="A0A8H9LIC7"/>
<comment type="function">
    <text evidence="3">Required for maturation of urease via the functional incorporation of the urease nickel metallocenter.</text>
</comment>
<evidence type="ECO:0000313" key="4">
    <source>
        <dbReference type="EMBL" id="GGO96734.1"/>
    </source>
</evidence>
<dbReference type="HAMAP" id="MF_01384">
    <property type="entry name" value="UreD"/>
    <property type="match status" value="1"/>
</dbReference>
<comment type="subcellular location">
    <subcellularLocation>
        <location evidence="3">Cytoplasm</location>
    </subcellularLocation>
</comment>
<keyword evidence="5" id="KW-1185">Reference proteome</keyword>
<dbReference type="PANTHER" id="PTHR33643">
    <property type="entry name" value="UREASE ACCESSORY PROTEIN D"/>
    <property type="match status" value="1"/>
</dbReference>
<sequence length="289" mass="30913">MSGSDRAWAVPPPSWPVEPTGELHLAVGSRGNRSVATRQHHRGALRVIRPMYLDDSSQVTYVMVNPGGGYLGGDTYFTDVVVDDGARLLLTTQAATKVYRTPGNRARQRTEAVLGEGAVLEIIPDQLIAYRGAAYEQTTHVTMAPSAILISLDVVTPGWAPDGSAFGYDSVRLRTRVDIAGSPVLLDNLRLEPADGDMRALGLLEGHSHVGSLTVIGQRTDDGIIERVRALLANVGAGVRAAVTRIEGPGMLVRVLGHDTGTITALLLGVDALVRREWLGASPLVLRKY</sequence>
<evidence type="ECO:0000256" key="2">
    <source>
        <dbReference type="ARBA" id="ARBA00023186"/>
    </source>
</evidence>
<dbReference type="Proteomes" id="UP000614239">
    <property type="component" value="Unassembled WGS sequence"/>
</dbReference>
<evidence type="ECO:0000256" key="1">
    <source>
        <dbReference type="ARBA" id="ARBA00007177"/>
    </source>
</evidence>
<organism evidence="4 5">
    <name type="scientific">Actinomyces gaoshouyii</name>
    <dbReference type="NCBI Taxonomy" id="1960083"/>
    <lineage>
        <taxon>Bacteria</taxon>
        <taxon>Bacillati</taxon>
        <taxon>Actinomycetota</taxon>
        <taxon>Actinomycetes</taxon>
        <taxon>Actinomycetales</taxon>
        <taxon>Actinomycetaceae</taxon>
        <taxon>Actinomyces</taxon>
    </lineage>
</organism>
<dbReference type="RefSeq" id="WP_080461851.1">
    <property type="nucleotide sequence ID" value="NZ_BMNJ01000002.1"/>
</dbReference>
<dbReference type="PANTHER" id="PTHR33643:SF1">
    <property type="entry name" value="UREASE ACCESSORY PROTEIN D"/>
    <property type="match status" value="1"/>
</dbReference>
<reference evidence="4" key="1">
    <citation type="journal article" date="2014" name="Int. J. Syst. Evol. Microbiol.">
        <title>Complete genome sequence of Corynebacterium casei LMG S-19264T (=DSM 44701T), isolated from a smear-ripened cheese.</title>
        <authorList>
            <consortium name="US DOE Joint Genome Institute (JGI-PGF)"/>
            <person name="Walter F."/>
            <person name="Albersmeier A."/>
            <person name="Kalinowski J."/>
            <person name="Ruckert C."/>
        </authorList>
    </citation>
    <scope>NUCLEOTIDE SEQUENCE</scope>
    <source>
        <strain evidence="4">CGMCC 4.7372</strain>
    </source>
</reference>
<dbReference type="GO" id="GO:0005737">
    <property type="term" value="C:cytoplasm"/>
    <property type="evidence" value="ECO:0007669"/>
    <property type="project" value="UniProtKB-SubCell"/>
</dbReference>
<name>A0A8H9LIC7_9ACTO</name>
<keyword evidence="3" id="KW-0996">Nickel insertion</keyword>
<protein>
    <recommendedName>
        <fullName evidence="3">Urease accessory protein UreD</fullName>
    </recommendedName>
</protein>
<proteinExistence type="inferred from homology"/>
<gene>
    <name evidence="4" type="primary">ureD1</name>
    <name evidence="3" type="synonym">ureD</name>
    <name evidence="4" type="ORF">GCM10011612_07650</name>
</gene>
<evidence type="ECO:0000256" key="3">
    <source>
        <dbReference type="HAMAP-Rule" id="MF_01384"/>
    </source>
</evidence>
<keyword evidence="2 3" id="KW-0143">Chaperone</keyword>
<evidence type="ECO:0000313" key="5">
    <source>
        <dbReference type="Proteomes" id="UP000614239"/>
    </source>
</evidence>
<dbReference type="InterPro" id="IPR002669">
    <property type="entry name" value="UreD"/>
</dbReference>
<dbReference type="OrthoDB" id="9807968at2"/>